<dbReference type="AlphaFoldDB" id="A0A0R3PQK6"/>
<accession>A0A0R3PQK6</accession>
<protein>
    <submittedName>
        <fullName evidence="2 4">Uncharacterized protein</fullName>
    </submittedName>
</protein>
<reference evidence="2 3" key="2">
    <citation type="submission" date="2018-11" db="EMBL/GenBank/DDBJ databases">
        <authorList>
            <consortium name="Pathogen Informatics"/>
        </authorList>
    </citation>
    <scope>NUCLEOTIDE SEQUENCE [LARGE SCALE GENOMIC DNA]</scope>
    <source>
        <strain evidence="2 3">Costa Rica</strain>
    </source>
</reference>
<feature type="region of interest" description="Disordered" evidence="1">
    <location>
        <begin position="35"/>
        <end position="69"/>
    </location>
</feature>
<dbReference type="EMBL" id="UYYA01004063">
    <property type="protein sequence ID" value="VDM59238.1"/>
    <property type="molecule type" value="Genomic_DNA"/>
</dbReference>
<gene>
    <name evidence="2" type="ORF">ACOC_LOCUS7653</name>
</gene>
<sequence>MDQIRKDWRPYQYCHHLDYHSTTLDQRTLRNVASAPYSPSDWSPHRSLASAAPDSGRARDSKAHYAAPPTDAPAAGAGCASGMDGVVRVFTVGGGCKAVRYDDGTTVEVRTPFLFVLLRLLSLP</sequence>
<name>A0A0R3PQK6_ANGCS</name>
<organism evidence="4">
    <name type="scientific">Angiostrongylus costaricensis</name>
    <name type="common">Nematode worm</name>
    <dbReference type="NCBI Taxonomy" id="334426"/>
    <lineage>
        <taxon>Eukaryota</taxon>
        <taxon>Metazoa</taxon>
        <taxon>Ecdysozoa</taxon>
        <taxon>Nematoda</taxon>
        <taxon>Chromadorea</taxon>
        <taxon>Rhabditida</taxon>
        <taxon>Rhabditina</taxon>
        <taxon>Rhabditomorpha</taxon>
        <taxon>Strongyloidea</taxon>
        <taxon>Metastrongylidae</taxon>
        <taxon>Angiostrongylus</taxon>
    </lineage>
</organism>
<dbReference type="Proteomes" id="UP000267027">
    <property type="component" value="Unassembled WGS sequence"/>
</dbReference>
<evidence type="ECO:0000313" key="2">
    <source>
        <dbReference type="EMBL" id="VDM59238.1"/>
    </source>
</evidence>
<dbReference type="WBParaSite" id="ACOC_0000765201-mRNA-1">
    <property type="protein sequence ID" value="ACOC_0000765201-mRNA-1"/>
    <property type="gene ID" value="ACOC_0000765201"/>
</dbReference>
<keyword evidence="3" id="KW-1185">Reference proteome</keyword>
<evidence type="ECO:0000256" key="1">
    <source>
        <dbReference type="SAM" id="MobiDB-lite"/>
    </source>
</evidence>
<evidence type="ECO:0000313" key="4">
    <source>
        <dbReference type="WBParaSite" id="ACOC_0000765201-mRNA-1"/>
    </source>
</evidence>
<evidence type="ECO:0000313" key="3">
    <source>
        <dbReference type="Proteomes" id="UP000267027"/>
    </source>
</evidence>
<reference evidence="4" key="1">
    <citation type="submission" date="2017-02" db="UniProtKB">
        <authorList>
            <consortium name="WormBaseParasite"/>
        </authorList>
    </citation>
    <scope>IDENTIFICATION</scope>
</reference>
<dbReference type="OrthoDB" id="5876422at2759"/>
<proteinExistence type="predicted"/>